<organism evidence="1 2">
    <name type="scientific">Roseivirga pacifica</name>
    <dbReference type="NCBI Taxonomy" id="1267423"/>
    <lineage>
        <taxon>Bacteria</taxon>
        <taxon>Pseudomonadati</taxon>
        <taxon>Bacteroidota</taxon>
        <taxon>Cytophagia</taxon>
        <taxon>Cytophagales</taxon>
        <taxon>Roseivirgaceae</taxon>
        <taxon>Roseivirga</taxon>
    </lineage>
</organism>
<sequence>MHKGLKEAKIAIFKTRRREKLFKLICHYLNIQKEMKALIRMKFGLMLVAVMLFAVGCAATDGTTSGSKAKAKTYDPTGTWDYYVSTPDGGSAGKMVITGAPGAYVGVLQTDQFGELEMSGLDVQGTQMTANLEVMGMSADIDCSFDGDSMQGTVYLGDDALPIEATRVSK</sequence>
<dbReference type="STRING" id="1267423.SAMN05216290_0380"/>
<evidence type="ECO:0000313" key="2">
    <source>
        <dbReference type="Proteomes" id="UP000199437"/>
    </source>
</evidence>
<dbReference type="Proteomes" id="UP000199437">
    <property type="component" value="Unassembled WGS sequence"/>
</dbReference>
<name>A0A1I0MGB3_9BACT</name>
<keyword evidence="2" id="KW-1185">Reference proteome</keyword>
<dbReference type="EMBL" id="FOIR01000001">
    <property type="protein sequence ID" value="SEV87427.1"/>
    <property type="molecule type" value="Genomic_DNA"/>
</dbReference>
<accession>A0A1I0MGB3</accession>
<gene>
    <name evidence="1" type="ORF">SAMN05216290_0380</name>
</gene>
<dbReference type="AlphaFoldDB" id="A0A1I0MGB3"/>
<proteinExistence type="predicted"/>
<reference evidence="2" key="1">
    <citation type="submission" date="2016-10" db="EMBL/GenBank/DDBJ databases">
        <authorList>
            <person name="Varghese N."/>
            <person name="Submissions S."/>
        </authorList>
    </citation>
    <scope>NUCLEOTIDE SEQUENCE [LARGE SCALE GENOMIC DNA]</scope>
    <source>
        <strain evidence="2">CGMCC 1.12402</strain>
    </source>
</reference>
<protein>
    <submittedName>
        <fullName evidence="1">Uncharacterized protein</fullName>
    </submittedName>
</protein>
<evidence type="ECO:0000313" key="1">
    <source>
        <dbReference type="EMBL" id="SEV87427.1"/>
    </source>
</evidence>